<proteinExistence type="predicted"/>
<feature type="transmembrane region" description="Helical" evidence="2">
    <location>
        <begin position="37"/>
        <end position="62"/>
    </location>
</feature>
<sequence>MDSTRDRLYYAAKIVSSGTMITTAVLFPLASTEGEGLWFRALFGLYVAPVALLFLLLVVIAAGHSRIELIPWLPLYTVFSSLVTVAIDTGYADLRTRQDARYEFTGVSVDPWREESTSGSSDGYTRQPPSESYRQNPLFFGRYGPSSQTSRRTESGESELTLSGVQGQPRAHWDSQTRSHFAAECGQPALESPGPIPTWTHEDSGLGRGSFSERTGSDRPFLGQ</sequence>
<comment type="caution">
    <text evidence="3">The sequence shown here is derived from an EMBL/GenBank/DDBJ whole genome shotgun (WGS) entry which is preliminary data.</text>
</comment>
<evidence type="ECO:0000256" key="1">
    <source>
        <dbReference type="SAM" id="MobiDB-lite"/>
    </source>
</evidence>
<protein>
    <submittedName>
        <fullName evidence="3">Uncharacterized protein</fullName>
    </submittedName>
</protein>
<feature type="compositionally biased region" description="Polar residues" evidence="1">
    <location>
        <begin position="117"/>
        <end position="135"/>
    </location>
</feature>
<dbReference type="Proteomes" id="UP001270362">
    <property type="component" value="Unassembled WGS sequence"/>
</dbReference>
<feature type="transmembrane region" description="Helical" evidence="2">
    <location>
        <begin position="12"/>
        <end position="31"/>
    </location>
</feature>
<gene>
    <name evidence="3" type="ORF">B0T22DRAFT_438099</name>
</gene>
<accession>A0AAE0XKI5</accession>
<evidence type="ECO:0000313" key="3">
    <source>
        <dbReference type="EMBL" id="KAK3695068.1"/>
    </source>
</evidence>
<reference evidence="3" key="2">
    <citation type="submission" date="2023-06" db="EMBL/GenBank/DDBJ databases">
        <authorList>
            <consortium name="Lawrence Berkeley National Laboratory"/>
            <person name="Haridas S."/>
            <person name="Hensen N."/>
            <person name="Bonometti L."/>
            <person name="Westerberg I."/>
            <person name="Brannstrom I.O."/>
            <person name="Guillou S."/>
            <person name="Cros-Aarteil S."/>
            <person name="Calhoun S."/>
            <person name="Kuo A."/>
            <person name="Mondo S."/>
            <person name="Pangilinan J."/>
            <person name="Riley R."/>
            <person name="Labutti K."/>
            <person name="Andreopoulos B."/>
            <person name="Lipzen A."/>
            <person name="Chen C."/>
            <person name="Yanf M."/>
            <person name="Daum C."/>
            <person name="Ng V."/>
            <person name="Clum A."/>
            <person name="Steindorff A."/>
            <person name="Ohm R."/>
            <person name="Martin F."/>
            <person name="Silar P."/>
            <person name="Natvig D."/>
            <person name="Lalanne C."/>
            <person name="Gautier V."/>
            <person name="Ament-Velasquez S.L."/>
            <person name="Kruys A."/>
            <person name="Hutchinson M.I."/>
            <person name="Powell A.J."/>
            <person name="Barry K."/>
            <person name="Miller A.N."/>
            <person name="Grigoriev I.V."/>
            <person name="Debuchy R."/>
            <person name="Gladieux P."/>
            <person name="Thoren M.H."/>
            <person name="Johannesson H."/>
        </authorList>
    </citation>
    <scope>NUCLEOTIDE SEQUENCE</scope>
    <source>
        <strain evidence="3">CBS 314.62</strain>
    </source>
</reference>
<dbReference type="AlphaFoldDB" id="A0AAE0XKI5"/>
<evidence type="ECO:0000313" key="4">
    <source>
        <dbReference type="Proteomes" id="UP001270362"/>
    </source>
</evidence>
<feature type="transmembrane region" description="Helical" evidence="2">
    <location>
        <begin position="69"/>
        <end position="87"/>
    </location>
</feature>
<keyword evidence="2" id="KW-1133">Transmembrane helix</keyword>
<organism evidence="3 4">
    <name type="scientific">Podospora appendiculata</name>
    <dbReference type="NCBI Taxonomy" id="314037"/>
    <lineage>
        <taxon>Eukaryota</taxon>
        <taxon>Fungi</taxon>
        <taxon>Dikarya</taxon>
        <taxon>Ascomycota</taxon>
        <taxon>Pezizomycotina</taxon>
        <taxon>Sordariomycetes</taxon>
        <taxon>Sordariomycetidae</taxon>
        <taxon>Sordariales</taxon>
        <taxon>Podosporaceae</taxon>
        <taxon>Podospora</taxon>
    </lineage>
</organism>
<dbReference type="EMBL" id="JAULSO010000001">
    <property type="protein sequence ID" value="KAK3695068.1"/>
    <property type="molecule type" value="Genomic_DNA"/>
</dbReference>
<reference evidence="3" key="1">
    <citation type="journal article" date="2023" name="Mol. Phylogenet. Evol.">
        <title>Genome-scale phylogeny and comparative genomics of the fungal order Sordariales.</title>
        <authorList>
            <person name="Hensen N."/>
            <person name="Bonometti L."/>
            <person name="Westerberg I."/>
            <person name="Brannstrom I.O."/>
            <person name="Guillou S."/>
            <person name="Cros-Aarteil S."/>
            <person name="Calhoun S."/>
            <person name="Haridas S."/>
            <person name="Kuo A."/>
            <person name="Mondo S."/>
            <person name="Pangilinan J."/>
            <person name="Riley R."/>
            <person name="LaButti K."/>
            <person name="Andreopoulos B."/>
            <person name="Lipzen A."/>
            <person name="Chen C."/>
            <person name="Yan M."/>
            <person name="Daum C."/>
            <person name="Ng V."/>
            <person name="Clum A."/>
            <person name="Steindorff A."/>
            <person name="Ohm R.A."/>
            <person name="Martin F."/>
            <person name="Silar P."/>
            <person name="Natvig D.O."/>
            <person name="Lalanne C."/>
            <person name="Gautier V."/>
            <person name="Ament-Velasquez S.L."/>
            <person name="Kruys A."/>
            <person name="Hutchinson M.I."/>
            <person name="Powell A.J."/>
            <person name="Barry K."/>
            <person name="Miller A.N."/>
            <person name="Grigoriev I.V."/>
            <person name="Debuchy R."/>
            <person name="Gladieux P."/>
            <person name="Hiltunen Thoren M."/>
            <person name="Johannesson H."/>
        </authorList>
    </citation>
    <scope>NUCLEOTIDE SEQUENCE</scope>
    <source>
        <strain evidence="3">CBS 314.62</strain>
    </source>
</reference>
<evidence type="ECO:0000256" key="2">
    <source>
        <dbReference type="SAM" id="Phobius"/>
    </source>
</evidence>
<name>A0AAE0XKI5_9PEZI</name>
<keyword evidence="2" id="KW-0472">Membrane</keyword>
<keyword evidence="4" id="KW-1185">Reference proteome</keyword>
<feature type="region of interest" description="Disordered" evidence="1">
    <location>
        <begin position="112"/>
        <end position="224"/>
    </location>
</feature>
<keyword evidence="2" id="KW-0812">Transmembrane</keyword>